<evidence type="ECO:0000256" key="1">
    <source>
        <dbReference type="SAM" id="MobiDB-lite"/>
    </source>
</evidence>
<evidence type="ECO:0000313" key="3">
    <source>
        <dbReference type="Proteomes" id="UP001597302"/>
    </source>
</evidence>
<proteinExistence type="predicted"/>
<dbReference type="Gene3D" id="1.10.10.10">
    <property type="entry name" value="Winged helix-like DNA-binding domain superfamily/Winged helix DNA-binding domain"/>
    <property type="match status" value="1"/>
</dbReference>
<evidence type="ECO:0000313" key="2">
    <source>
        <dbReference type="EMBL" id="MFD1482269.1"/>
    </source>
</evidence>
<dbReference type="InterPro" id="IPR036388">
    <property type="entry name" value="WH-like_DNA-bd_sf"/>
</dbReference>
<protein>
    <recommendedName>
        <fullName evidence="4">MarR family transcriptional regulator</fullName>
    </recommendedName>
</protein>
<feature type="compositionally biased region" description="Polar residues" evidence="1">
    <location>
        <begin position="89"/>
        <end position="102"/>
    </location>
</feature>
<dbReference type="EMBL" id="JBHTOQ010000028">
    <property type="protein sequence ID" value="MFD1482269.1"/>
    <property type="molecule type" value="Genomic_DNA"/>
</dbReference>
<sequence length="109" mass="11842">MPTMGLSARLSIKRTALYRALAVLKRRDLVRSEVGRWREQILCLTDAGTALHRRAKKGWAVTQDAFVAAVGADGPVFVTMLDRARAMSDTLSNADPSGTDQPETGGITR</sequence>
<name>A0ABW4E0N7_9RHOB</name>
<dbReference type="SUPFAM" id="SSF46785">
    <property type="entry name" value="Winged helix' DNA-binding domain"/>
    <property type="match status" value="1"/>
</dbReference>
<evidence type="ECO:0008006" key="4">
    <source>
        <dbReference type="Google" id="ProtNLM"/>
    </source>
</evidence>
<comment type="caution">
    <text evidence="2">The sequence shown here is derived from an EMBL/GenBank/DDBJ whole genome shotgun (WGS) entry which is preliminary data.</text>
</comment>
<dbReference type="InterPro" id="IPR036390">
    <property type="entry name" value="WH_DNA-bd_sf"/>
</dbReference>
<accession>A0ABW4E0N7</accession>
<dbReference type="RefSeq" id="WP_131576064.1">
    <property type="nucleotide sequence ID" value="NZ_CBCSAJ010000047.1"/>
</dbReference>
<dbReference type="Proteomes" id="UP001597302">
    <property type="component" value="Unassembled WGS sequence"/>
</dbReference>
<feature type="region of interest" description="Disordered" evidence="1">
    <location>
        <begin position="88"/>
        <end position="109"/>
    </location>
</feature>
<reference evidence="3" key="1">
    <citation type="journal article" date="2019" name="Int. J. Syst. Evol. Microbiol.">
        <title>The Global Catalogue of Microorganisms (GCM) 10K type strain sequencing project: providing services to taxonomists for standard genome sequencing and annotation.</title>
        <authorList>
            <consortium name="The Broad Institute Genomics Platform"/>
            <consortium name="The Broad Institute Genome Sequencing Center for Infectious Disease"/>
            <person name="Wu L."/>
            <person name="Ma J."/>
        </authorList>
    </citation>
    <scope>NUCLEOTIDE SEQUENCE [LARGE SCALE GENOMIC DNA]</scope>
    <source>
        <strain evidence="3">CCM 8875</strain>
    </source>
</reference>
<organism evidence="2 3">
    <name type="scientific">Paracoccus nototheniae</name>
    <dbReference type="NCBI Taxonomy" id="2489002"/>
    <lineage>
        <taxon>Bacteria</taxon>
        <taxon>Pseudomonadati</taxon>
        <taxon>Pseudomonadota</taxon>
        <taxon>Alphaproteobacteria</taxon>
        <taxon>Rhodobacterales</taxon>
        <taxon>Paracoccaceae</taxon>
        <taxon>Paracoccus</taxon>
    </lineage>
</organism>
<gene>
    <name evidence="2" type="ORF">ACFQ5P_13315</name>
</gene>
<keyword evidence="3" id="KW-1185">Reference proteome</keyword>